<dbReference type="AlphaFoldDB" id="A0A1I7ZIK8"/>
<keyword evidence="3" id="KW-0238">DNA-binding</keyword>
<keyword evidence="9" id="KW-1185">Reference proteome</keyword>
<comment type="subcellular location">
    <subcellularLocation>
        <location evidence="1">Nucleus</location>
    </subcellularLocation>
</comment>
<evidence type="ECO:0000259" key="8">
    <source>
        <dbReference type="PROSITE" id="PS50888"/>
    </source>
</evidence>
<feature type="domain" description="BHLH" evidence="8">
    <location>
        <begin position="90"/>
        <end position="142"/>
    </location>
</feature>
<dbReference type="SMART" id="SM00353">
    <property type="entry name" value="HLH"/>
    <property type="match status" value="1"/>
</dbReference>
<evidence type="ECO:0000256" key="6">
    <source>
        <dbReference type="SAM" id="Coils"/>
    </source>
</evidence>
<dbReference type="WBParaSite" id="L893_g26745.t1">
    <property type="protein sequence ID" value="L893_g26745.t1"/>
    <property type="gene ID" value="L893_g26745"/>
</dbReference>
<evidence type="ECO:0000313" key="10">
    <source>
        <dbReference type="WBParaSite" id="L893_g26745.t1"/>
    </source>
</evidence>
<dbReference type="GO" id="GO:0000981">
    <property type="term" value="F:DNA-binding transcription factor activity, RNA polymerase II-specific"/>
    <property type="evidence" value="ECO:0007669"/>
    <property type="project" value="TreeGrafter"/>
</dbReference>
<evidence type="ECO:0000256" key="1">
    <source>
        <dbReference type="ARBA" id="ARBA00004123"/>
    </source>
</evidence>
<reference evidence="10" key="1">
    <citation type="submission" date="2016-11" db="UniProtKB">
        <authorList>
            <consortium name="WormBaseParasite"/>
        </authorList>
    </citation>
    <scope>IDENTIFICATION</scope>
</reference>
<evidence type="ECO:0000256" key="2">
    <source>
        <dbReference type="ARBA" id="ARBA00023015"/>
    </source>
</evidence>
<evidence type="ECO:0000313" key="9">
    <source>
        <dbReference type="Proteomes" id="UP000095287"/>
    </source>
</evidence>
<keyword evidence="6" id="KW-0175">Coiled coil</keyword>
<evidence type="ECO:0000256" key="3">
    <source>
        <dbReference type="ARBA" id="ARBA00023125"/>
    </source>
</evidence>
<dbReference type="InterPro" id="IPR011598">
    <property type="entry name" value="bHLH_dom"/>
</dbReference>
<keyword evidence="2" id="KW-0805">Transcription regulation</keyword>
<dbReference type="PROSITE" id="PS50888">
    <property type="entry name" value="BHLH"/>
    <property type="match status" value="1"/>
</dbReference>
<feature type="coiled-coil region" evidence="6">
    <location>
        <begin position="132"/>
        <end position="173"/>
    </location>
</feature>
<dbReference type="Proteomes" id="UP000095287">
    <property type="component" value="Unplaced"/>
</dbReference>
<dbReference type="GO" id="GO:0005634">
    <property type="term" value="C:nucleus"/>
    <property type="evidence" value="ECO:0007669"/>
    <property type="project" value="UniProtKB-SubCell"/>
</dbReference>
<protein>
    <submittedName>
        <fullName evidence="10">BHLH domain-containing protein</fullName>
    </submittedName>
</protein>
<dbReference type="Gene3D" id="4.10.280.10">
    <property type="entry name" value="Helix-loop-helix DNA-binding domain"/>
    <property type="match status" value="1"/>
</dbReference>
<feature type="compositionally biased region" description="Low complexity" evidence="7">
    <location>
        <begin position="75"/>
        <end position="88"/>
    </location>
</feature>
<dbReference type="Pfam" id="PF00010">
    <property type="entry name" value="HLH"/>
    <property type="match status" value="1"/>
</dbReference>
<dbReference type="PANTHER" id="PTHR11969">
    <property type="entry name" value="MAX DIMERIZATION, MAD"/>
    <property type="match status" value="1"/>
</dbReference>
<dbReference type="SUPFAM" id="SSF47459">
    <property type="entry name" value="HLH, helix-loop-helix DNA-binding domain"/>
    <property type="match status" value="1"/>
</dbReference>
<sequence>MSSHVEMNPVSDTNPIGNLLLAAELLNALPHSSIQVINENYKNESSSSGKIRCLVTASTSQPVIPMDHTVPMLQPRSSRPSSNSSSSTRHSRAAHNELEKTRRANLRGSLEQLKQILPSDTDCSRDTTLALLTRARNHLLSQERRKAELLAKRQALAAERLRIAQELDQVRNECKAREEAQSIAFNTTSVTPSIDENRLSPMYLEYSPSAKPSVSPALPVVPFTFDPVLDGLVPAWPLLYPYSHHQPAQNLLCQPCSK</sequence>
<organism evidence="9 10">
    <name type="scientific">Steinernema glaseri</name>
    <dbReference type="NCBI Taxonomy" id="37863"/>
    <lineage>
        <taxon>Eukaryota</taxon>
        <taxon>Metazoa</taxon>
        <taxon>Ecdysozoa</taxon>
        <taxon>Nematoda</taxon>
        <taxon>Chromadorea</taxon>
        <taxon>Rhabditida</taxon>
        <taxon>Tylenchina</taxon>
        <taxon>Panagrolaimomorpha</taxon>
        <taxon>Strongyloidoidea</taxon>
        <taxon>Steinernematidae</taxon>
        <taxon>Steinernema</taxon>
    </lineage>
</organism>
<dbReference type="PANTHER" id="PTHR11969:SF54">
    <property type="entry name" value="MAD-LIKE PROTEIN 1"/>
    <property type="match status" value="1"/>
</dbReference>
<evidence type="ECO:0000256" key="4">
    <source>
        <dbReference type="ARBA" id="ARBA00023163"/>
    </source>
</evidence>
<keyword evidence="5" id="KW-0539">Nucleus</keyword>
<dbReference type="InterPro" id="IPR036638">
    <property type="entry name" value="HLH_DNA-bd_sf"/>
</dbReference>
<dbReference type="GO" id="GO:0046983">
    <property type="term" value="F:protein dimerization activity"/>
    <property type="evidence" value="ECO:0007669"/>
    <property type="project" value="InterPro"/>
</dbReference>
<feature type="region of interest" description="Disordered" evidence="7">
    <location>
        <begin position="65"/>
        <end position="102"/>
    </location>
</feature>
<keyword evidence="4" id="KW-0804">Transcription</keyword>
<proteinExistence type="predicted"/>
<name>A0A1I7ZIK8_9BILA</name>
<dbReference type="GO" id="GO:0000978">
    <property type="term" value="F:RNA polymerase II cis-regulatory region sequence-specific DNA binding"/>
    <property type="evidence" value="ECO:0007669"/>
    <property type="project" value="TreeGrafter"/>
</dbReference>
<accession>A0A1I7ZIK8</accession>
<evidence type="ECO:0000256" key="7">
    <source>
        <dbReference type="SAM" id="MobiDB-lite"/>
    </source>
</evidence>
<evidence type="ECO:0000256" key="5">
    <source>
        <dbReference type="ARBA" id="ARBA00023242"/>
    </source>
</evidence>